<dbReference type="Pfam" id="PF13302">
    <property type="entry name" value="Acetyltransf_3"/>
    <property type="match status" value="1"/>
</dbReference>
<dbReference type="InterPro" id="IPR016181">
    <property type="entry name" value="Acyl_CoA_acyltransferase"/>
</dbReference>
<feature type="domain" description="N-acetyltransferase" evidence="1">
    <location>
        <begin position="18"/>
        <end position="183"/>
    </location>
</feature>
<evidence type="ECO:0000313" key="3">
    <source>
        <dbReference type="Proteomes" id="UP000638353"/>
    </source>
</evidence>
<evidence type="ECO:0000313" key="2">
    <source>
        <dbReference type="EMBL" id="GHC95072.1"/>
    </source>
</evidence>
<dbReference type="PROSITE" id="PS51186">
    <property type="entry name" value="GNAT"/>
    <property type="match status" value="1"/>
</dbReference>
<dbReference type="InterPro" id="IPR000182">
    <property type="entry name" value="GNAT_dom"/>
</dbReference>
<proteinExistence type="predicted"/>
<name>A0A918WY17_9ACTN</name>
<protein>
    <submittedName>
        <fullName evidence="2">Acetyltransferase</fullName>
    </submittedName>
</protein>
<dbReference type="RefSeq" id="WP_189824128.1">
    <property type="nucleotide sequence ID" value="NZ_BMVC01000006.1"/>
</dbReference>
<dbReference type="GO" id="GO:0016747">
    <property type="term" value="F:acyltransferase activity, transferring groups other than amino-acyl groups"/>
    <property type="evidence" value="ECO:0007669"/>
    <property type="project" value="InterPro"/>
</dbReference>
<sequence>MTTTADFSVKPTLTGERVLLRPFAEEDLPAMLAALRDPEVLRLTGSPRYEPDEDGATRTWYLTRAEQTDRLDLAVVDRATGRCVGEVVLNEWDPDNRSCNFRTLFGPEGRGRGLGTEACRLIVTHAFETLGLNRVSLGVYAFNPRARRAYEKVGFVAEGTEREALWTEEDGWVDSTYMSVLAREWAVHRGHPAV</sequence>
<dbReference type="Gene3D" id="3.40.630.30">
    <property type="match status" value="1"/>
</dbReference>
<dbReference type="EMBL" id="BMVC01000006">
    <property type="protein sequence ID" value="GHC95072.1"/>
    <property type="molecule type" value="Genomic_DNA"/>
</dbReference>
<comment type="caution">
    <text evidence="2">The sequence shown here is derived from an EMBL/GenBank/DDBJ whole genome shotgun (WGS) entry which is preliminary data.</text>
</comment>
<dbReference type="PANTHER" id="PTHR43610">
    <property type="entry name" value="BLL6696 PROTEIN"/>
    <property type="match status" value="1"/>
</dbReference>
<accession>A0A918WY17</accession>
<evidence type="ECO:0000259" key="1">
    <source>
        <dbReference type="PROSITE" id="PS51186"/>
    </source>
</evidence>
<dbReference type="PANTHER" id="PTHR43610:SF1">
    <property type="entry name" value="N-ACETYLTRANSFERASE DOMAIN-CONTAINING PROTEIN"/>
    <property type="match status" value="1"/>
</dbReference>
<dbReference type="SUPFAM" id="SSF55729">
    <property type="entry name" value="Acyl-CoA N-acyltransferases (Nat)"/>
    <property type="match status" value="1"/>
</dbReference>
<reference evidence="2" key="1">
    <citation type="journal article" date="2014" name="Int. J. Syst. Evol. Microbiol.">
        <title>Complete genome sequence of Corynebacterium casei LMG S-19264T (=DSM 44701T), isolated from a smear-ripened cheese.</title>
        <authorList>
            <consortium name="US DOE Joint Genome Institute (JGI-PGF)"/>
            <person name="Walter F."/>
            <person name="Albersmeier A."/>
            <person name="Kalinowski J."/>
            <person name="Ruckert C."/>
        </authorList>
    </citation>
    <scope>NUCLEOTIDE SEQUENCE</scope>
    <source>
        <strain evidence="2">JCM 4637</strain>
    </source>
</reference>
<dbReference type="AlphaFoldDB" id="A0A918WY17"/>
<organism evidence="2 3">
    <name type="scientific">Streptomyces finlayi</name>
    <dbReference type="NCBI Taxonomy" id="67296"/>
    <lineage>
        <taxon>Bacteria</taxon>
        <taxon>Bacillati</taxon>
        <taxon>Actinomycetota</taxon>
        <taxon>Actinomycetes</taxon>
        <taxon>Kitasatosporales</taxon>
        <taxon>Streptomycetaceae</taxon>
        <taxon>Streptomyces</taxon>
    </lineage>
</organism>
<gene>
    <name evidence="2" type="ORF">GCM10010334_33880</name>
</gene>
<dbReference type="Proteomes" id="UP000638353">
    <property type="component" value="Unassembled WGS sequence"/>
</dbReference>
<reference evidence="2" key="2">
    <citation type="submission" date="2020-09" db="EMBL/GenBank/DDBJ databases">
        <authorList>
            <person name="Sun Q."/>
            <person name="Ohkuma M."/>
        </authorList>
    </citation>
    <scope>NUCLEOTIDE SEQUENCE</scope>
    <source>
        <strain evidence="2">JCM 4637</strain>
    </source>
</reference>